<evidence type="ECO:0000256" key="3">
    <source>
        <dbReference type="PROSITE-ProRule" id="PRU00023"/>
    </source>
</evidence>
<dbReference type="SMART" id="SM00248">
    <property type="entry name" value="ANK"/>
    <property type="match status" value="4"/>
</dbReference>
<organism evidence="4">
    <name type="scientific">Chromera velia CCMP2878</name>
    <dbReference type="NCBI Taxonomy" id="1169474"/>
    <lineage>
        <taxon>Eukaryota</taxon>
        <taxon>Sar</taxon>
        <taxon>Alveolata</taxon>
        <taxon>Colpodellida</taxon>
        <taxon>Chromeraceae</taxon>
        <taxon>Chromera</taxon>
    </lineage>
</organism>
<dbReference type="PROSITE" id="PS50297">
    <property type="entry name" value="ANK_REP_REGION"/>
    <property type="match status" value="1"/>
</dbReference>
<dbReference type="InterPro" id="IPR002110">
    <property type="entry name" value="Ankyrin_rpt"/>
</dbReference>
<dbReference type="Pfam" id="PF12796">
    <property type="entry name" value="Ank_2"/>
    <property type="match status" value="2"/>
</dbReference>
<sequence length="522" mass="58690">MDRTASPVTFDAFLERLRTVEDAVFPPDQTARRRGPIIEKLFPAQLADSKVTSVAATGLCMRRKDVAVLEKVERLCFAETATPADRANTLVKELDKLVNKYYEIDLGVFFEPHLRGIGEVIRSFRAVSAKALQKAVSEYGTGKKRGEDLRLLLKAGADVDGLSEGQTVLMKTISADNYEAMEEVVRNGCSLEVRAGDVCSAPISLRRLRKGDTALMAACRQGRWEMILFLAEEVAVVDFENPILENHPLCLACEAAEHQLDPDETEEGDEWRLHYNPERRDPSLRFAVRRALNELLDRTSDDILRRIRVNASHPSDELRNSETLLHFFTWHSFHELMREYVRRTKGPGCRDPTCTDVLDSDGRTPLHICTGRAKPATAHVLVLLGADVAKHGGDGDTPLIKAVSRRRTERTMEESFISDVKEVIDRIDMPLELEVNARGYRGDTALHRAVQWGVFEIVKWILDMCADVNVRNDSGRTAHNQPHGRDAITSEHPEIVSYLEAWSRERNRESAESQLGSQSIVA</sequence>
<dbReference type="Gene3D" id="1.25.40.20">
    <property type="entry name" value="Ankyrin repeat-containing domain"/>
    <property type="match status" value="2"/>
</dbReference>
<keyword evidence="1" id="KW-0677">Repeat</keyword>
<dbReference type="EMBL" id="CDMZ01000551">
    <property type="protein sequence ID" value="CEM16675.1"/>
    <property type="molecule type" value="Genomic_DNA"/>
</dbReference>
<evidence type="ECO:0000256" key="2">
    <source>
        <dbReference type="ARBA" id="ARBA00023043"/>
    </source>
</evidence>
<evidence type="ECO:0000256" key="1">
    <source>
        <dbReference type="ARBA" id="ARBA00022737"/>
    </source>
</evidence>
<dbReference type="VEuPathDB" id="CryptoDB:Cvel_438"/>
<reference evidence="4" key="1">
    <citation type="submission" date="2014-11" db="EMBL/GenBank/DDBJ databases">
        <authorList>
            <person name="Otto D Thomas"/>
            <person name="Naeem Raeece"/>
        </authorList>
    </citation>
    <scope>NUCLEOTIDE SEQUENCE</scope>
</reference>
<dbReference type="AlphaFoldDB" id="A0A0G4FQF9"/>
<gene>
    <name evidence="4" type="ORF">Cvel_438</name>
</gene>
<dbReference type="PhylomeDB" id="A0A0G4FQF9"/>
<dbReference type="PROSITE" id="PS50088">
    <property type="entry name" value="ANK_REPEAT"/>
    <property type="match status" value="1"/>
</dbReference>
<dbReference type="PANTHER" id="PTHR24171:SF9">
    <property type="entry name" value="ANKYRIN REPEAT DOMAIN-CONTAINING PROTEIN 39"/>
    <property type="match status" value="1"/>
</dbReference>
<evidence type="ECO:0000313" key="4">
    <source>
        <dbReference type="EMBL" id="CEM16675.1"/>
    </source>
</evidence>
<feature type="repeat" description="ANK" evidence="3">
    <location>
        <begin position="441"/>
        <end position="473"/>
    </location>
</feature>
<name>A0A0G4FQF9_9ALVE</name>
<dbReference type="SUPFAM" id="SSF48403">
    <property type="entry name" value="Ankyrin repeat"/>
    <property type="match status" value="1"/>
</dbReference>
<dbReference type="PANTHER" id="PTHR24171">
    <property type="entry name" value="ANKYRIN REPEAT DOMAIN-CONTAINING PROTEIN 39-RELATED"/>
    <property type="match status" value="1"/>
</dbReference>
<protein>
    <submittedName>
        <fullName evidence="4">Uncharacterized protein</fullName>
    </submittedName>
</protein>
<keyword evidence="2 3" id="KW-0040">ANK repeat</keyword>
<dbReference type="InterPro" id="IPR036770">
    <property type="entry name" value="Ankyrin_rpt-contain_sf"/>
</dbReference>
<accession>A0A0G4FQF9</accession>
<proteinExistence type="predicted"/>